<dbReference type="Proteomes" id="UP001168146">
    <property type="component" value="Unassembled WGS sequence"/>
</dbReference>
<gene>
    <name evidence="2" type="ORF">LTR82_000578</name>
</gene>
<reference evidence="2" key="1">
    <citation type="submission" date="2021-12" db="EMBL/GenBank/DDBJ databases">
        <title>Black yeast isolated from Biological Soil Crust.</title>
        <authorList>
            <person name="Kurbessoian T."/>
        </authorList>
    </citation>
    <scope>NUCLEOTIDE SEQUENCE</scope>
    <source>
        <strain evidence="2">CCFEE 5208</strain>
    </source>
</reference>
<sequence length="659" mass="74103">MTVGRLYYYTAAIFLCALMDKKRKAVELGGVSEESRGSAQGLGIREGGATMGGDARGEEIEGRAQNPPATQENGEMGVVRADPALDGGESTAPRPKMGAHTGPSQPRIIISPTKAALGNLHKRRASTSPQKFNLGKFEPLPLRLNDAGERPAKRIRTENMLEISYDALGTPRVTSITPMFTLPSGRKISGSEILNPDHPSATKKPFSMLDAFMRDNDLLVQLVSYFPIPSIIDLYSISRGFHYLFNGSYLAFVLANMRTWAPNADKIYPWRWSPSLCQKDPRLRQKSSAVGKDVEVKYQEMRDTPTLKWLQMVVWRQGVCKDMLIQLATKGLRCPPGTLDAIRRVWFVMDMPLNTQRVALVRNEEYITNKTIFNATLFFLKVDMSFTDPDGPLYPINGPGMNPAVHLPQLQNTGLVGCPLRALLTAERHFTSLWRVLRGICPDHDEPMVPIERLDVLRLWIRHKYRVPDDTLEHVKRQSILGIPWQEVGVASLERTGVAIYTRADGTQGTVINPAVTSEAAQGTHLGQQLLYPHQKRLLVPTQKPREVLLRPEELIMRESIRRKMRLHTHWSRMMLWGFCDDLGRNYAVRSEEELLSWGRGKEPFSLYQTDKEVLEMREKAKRKEEGNAPGKVNGEMDDGVWEGATAVSNGAEVRDDVK</sequence>
<proteinExistence type="predicted"/>
<protein>
    <recommendedName>
        <fullName evidence="4">F-box domain-containing protein</fullName>
    </recommendedName>
</protein>
<feature type="region of interest" description="Disordered" evidence="1">
    <location>
        <begin position="35"/>
        <end position="107"/>
    </location>
</feature>
<evidence type="ECO:0000313" key="3">
    <source>
        <dbReference type="Proteomes" id="UP001168146"/>
    </source>
</evidence>
<name>A0AAN6G1T7_9PEZI</name>
<evidence type="ECO:0000313" key="2">
    <source>
        <dbReference type="EMBL" id="KAK0328646.1"/>
    </source>
</evidence>
<dbReference type="AlphaFoldDB" id="A0AAN6G1T7"/>
<comment type="caution">
    <text evidence="2">The sequence shown here is derived from an EMBL/GenBank/DDBJ whole genome shotgun (WGS) entry which is preliminary data.</text>
</comment>
<evidence type="ECO:0000256" key="1">
    <source>
        <dbReference type="SAM" id="MobiDB-lite"/>
    </source>
</evidence>
<accession>A0AAN6G1T7</accession>
<dbReference type="EMBL" id="JASUXU010000001">
    <property type="protein sequence ID" value="KAK0328646.1"/>
    <property type="molecule type" value="Genomic_DNA"/>
</dbReference>
<organism evidence="2 3">
    <name type="scientific">Friedmanniomyces endolithicus</name>
    <dbReference type="NCBI Taxonomy" id="329885"/>
    <lineage>
        <taxon>Eukaryota</taxon>
        <taxon>Fungi</taxon>
        <taxon>Dikarya</taxon>
        <taxon>Ascomycota</taxon>
        <taxon>Pezizomycotina</taxon>
        <taxon>Dothideomycetes</taxon>
        <taxon>Dothideomycetidae</taxon>
        <taxon>Mycosphaerellales</taxon>
        <taxon>Teratosphaeriaceae</taxon>
        <taxon>Friedmanniomyces</taxon>
    </lineage>
</organism>
<feature type="region of interest" description="Disordered" evidence="1">
    <location>
        <begin position="620"/>
        <end position="640"/>
    </location>
</feature>
<evidence type="ECO:0008006" key="4">
    <source>
        <dbReference type="Google" id="ProtNLM"/>
    </source>
</evidence>